<name>A0A1J6IED4_NICAT</name>
<protein>
    <submittedName>
        <fullName evidence="2">Uncharacterized protein</fullName>
    </submittedName>
</protein>
<evidence type="ECO:0000313" key="3">
    <source>
        <dbReference type="Proteomes" id="UP000187609"/>
    </source>
</evidence>
<feature type="compositionally biased region" description="Polar residues" evidence="1">
    <location>
        <begin position="67"/>
        <end position="78"/>
    </location>
</feature>
<feature type="non-terminal residue" evidence="2">
    <location>
        <position position="92"/>
    </location>
</feature>
<sequence length="92" mass="10074">MPRGRPRRHANTVDLRDLAVKEVDREPTEKLDEEAKKINGAVTDKSMEQWPALAKGAKTPPLIARVSNSAQSEPNKSATAVIDESVRNEAGK</sequence>
<organism evidence="2 3">
    <name type="scientific">Nicotiana attenuata</name>
    <name type="common">Coyote tobacco</name>
    <dbReference type="NCBI Taxonomy" id="49451"/>
    <lineage>
        <taxon>Eukaryota</taxon>
        <taxon>Viridiplantae</taxon>
        <taxon>Streptophyta</taxon>
        <taxon>Embryophyta</taxon>
        <taxon>Tracheophyta</taxon>
        <taxon>Spermatophyta</taxon>
        <taxon>Magnoliopsida</taxon>
        <taxon>eudicotyledons</taxon>
        <taxon>Gunneridae</taxon>
        <taxon>Pentapetalae</taxon>
        <taxon>asterids</taxon>
        <taxon>lamiids</taxon>
        <taxon>Solanales</taxon>
        <taxon>Solanaceae</taxon>
        <taxon>Nicotianoideae</taxon>
        <taxon>Nicotianeae</taxon>
        <taxon>Nicotiana</taxon>
    </lineage>
</organism>
<dbReference type="EMBL" id="MJEQ01037187">
    <property type="protein sequence ID" value="OIT03421.1"/>
    <property type="molecule type" value="Genomic_DNA"/>
</dbReference>
<accession>A0A1J6IED4</accession>
<keyword evidence="3" id="KW-1185">Reference proteome</keyword>
<feature type="region of interest" description="Disordered" evidence="1">
    <location>
        <begin position="67"/>
        <end position="92"/>
    </location>
</feature>
<reference evidence="2" key="1">
    <citation type="submission" date="2016-11" db="EMBL/GenBank/DDBJ databases">
        <title>The genome of Nicotiana attenuata.</title>
        <authorList>
            <person name="Xu S."/>
            <person name="Brockmoeller T."/>
            <person name="Gaquerel E."/>
            <person name="Navarro A."/>
            <person name="Kuhl H."/>
            <person name="Gase K."/>
            <person name="Ling Z."/>
            <person name="Zhou W."/>
            <person name="Kreitzer C."/>
            <person name="Stanke M."/>
            <person name="Tang H."/>
            <person name="Lyons E."/>
            <person name="Pandey P."/>
            <person name="Pandey S.P."/>
            <person name="Timmermann B."/>
            <person name="Baldwin I.T."/>
        </authorList>
    </citation>
    <scope>NUCLEOTIDE SEQUENCE [LARGE SCALE GENOMIC DNA]</scope>
    <source>
        <strain evidence="2">UT</strain>
    </source>
</reference>
<dbReference type="AlphaFoldDB" id="A0A1J6IED4"/>
<comment type="caution">
    <text evidence="2">The sequence shown here is derived from an EMBL/GenBank/DDBJ whole genome shotgun (WGS) entry which is preliminary data.</text>
</comment>
<dbReference type="Gramene" id="OIT03421">
    <property type="protein sequence ID" value="OIT03421"/>
    <property type="gene ID" value="A4A49_47649"/>
</dbReference>
<evidence type="ECO:0000313" key="2">
    <source>
        <dbReference type="EMBL" id="OIT03421.1"/>
    </source>
</evidence>
<evidence type="ECO:0000256" key="1">
    <source>
        <dbReference type="SAM" id="MobiDB-lite"/>
    </source>
</evidence>
<gene>
    <name evidence="2" type="ORF">A4A49_47649</name>
</gene>
<proteinExistence type="predicted"/>
<dbReference type="Proteomes" id="UP000187609">
    <property type="component" value="Unassembled WGS sequence"/>
</dbReference>